<dbReference type="InterPro" id="IPR025605">
    <property type="entry name" value="OST-HTH/LOTUS_dom"/>
</dbReference>
<dbReference type="Proteomes" id="UP000245207">
    <property type="component" value="Unassembled WGS sequence"/>
</dbReference>
<protein>
    <recommendedName>
        <fullName evidence="1">HTH OST-type domain-containing protein</fullName>
    </recommendedName>
</protein>
<evidence type="ECO:0000259" key="1">
    <source>
        <dbReference type="PROSITE" id="PS51644"/>
    </source>
</evidence>
<name>A0A2U1NTL9_ARTAN</name>
<accession>A0A2U1NTL9</accession>
<evidence type="ECO:0000313" key="3">
    <source>
        <dbReference type="Proteomes" id="UP000245207"/>
    </source>
</evidence>
<keyword evidence="3" id="KW-1185">Reference proteome</keyword>
<dbReference type="PROSITE" id="PS51644">
    <property type="entry name" value="HTH_OST"/>
    <property type="match status" value="1"/>
</dbReference>
<comment type="caution">
    <text evidence="2">The sequence shown here is derived from an EMBL/GenBank/DDBJ whole genome shotgun (WGS) entry which is preliminary data.</text>
</comment>
<dbReference type="AlphaFoldDB" id="A0A2U1NTL9"/>
<organism evidence="2 3">
    <name type="scientific">Artemisia annua</name>
    <name type="common">Sweet wormwood</name>
    <dbReference type="NCBI Taxonomy" id="35608"/>
    <lineage>
        <taxon>Eukaryota</taxon>
        <taxon>Viridiplantae</taxon>
        <taxon>Streptophyta</taxon>
        <taxon>Embryophyta</taxon>
        <taxon>Tracheophyta</taxon>
        <taxon>Spermatophyta</taxon>
        <taxon>Magnoliopsida</taxon>
        <taxon>eudicotyledons</taxon>
        <taxon>Gunneridae</taxon>
        <taxon>Pentapetalae</taxon>
        <taxon>asterids</taxon>
        <taxon>campanulids</taxon>
        <taxon>Asterales</taxon>
        <taxon>Asteraceae</taxon>
        <taxon>Asteroideae</taxon>
        <taxon>Anthemideae</taxon>
        <taxon>Artemisiinae</taxon>
        <taxon>Artemisia</taxon>
    </lineage>
</organism>
<feature type="domain" description="HTH OST-type" evidence="1">
    <location>
        <begin position="65"/>
        <end position="138"/>
    </location>
</feature>
<proteinExistence type="predicted"/>
<gene>
    <name evidence="2" type="ORF">CTI12_AA230650</name>
</gene>
<reference evidence="2 3" key="1">
    <citation type="journal article" date="2018" name="Mol. Plant">
        <title>The genome of Artemisia annua provides insight into the evolution of Asteraceae family and artemisinin biosynthesis.</title>
        <authorList>
            <person name="Shen Q."/>
            <person name="Zhang L."/>
            <person name="Liao Z."/>
            <person name="Wang S."/>
            <person name="Yan T."/>
            <person name="Shi P."/>
            <person name="Liu M."/>
            <person name="Fu X."/>
            <person name="Pan Q."/>
            <person name="Wang Y."/>
            <person name="Lv Z."/>
            <person name="Lu X."/>
            <person name="Zhang F."/>
            <person name="Jiang W."/>
            <person name="Ma Y."/>
            <person name="Chen M."/>
            <person name="Hao X."/>
            <person name="Li L."/>
            <person name="Tang Y."/>
            <person name="Lv G."/>
            <person name="Zhou Y."/>
            <person name="Sun X."/>
            <person name="Brodelius P.E."/>
            <person name="Rose J.K.C."/>
            <person name="Tang K."/>
        </authorList>
    </citation>
    <scope>NUCLEOTIDE SEQUENCE [LARGE SCALE GENOMIC DNA]</scope>
    <source>
        <strain evidence="3">cv. Huhao1</strain>
        <tissue evidence="2">Leaf</tissue>
    </source>
</reference>
<evidence type="ECO:0000313" key="2">
    <source>
        <dbReference type="EMBL" id="PWA76818.1"/>
    </source>
</evidence>
<sequence>MSCLPALEVDYHLKFHKPLDYKSLGVKDIKQLVVEMVNKGMVLYFKGRESKEKYVISARMVEIRQKVFLKNEVEKLLNRYGGKIAFESFEDLYKDQFKSFDYDYYALTDLDHFCQVLKDILVVEVANPSGAKVIKAVEVANPSGAKVLKAAAMVKIYNLRKRKN</sequence>
<dbReference type="EMBL" id="PKPP01002218">
    <property type="protein sequence ID" value="PWA76818.1"/>
    <property type="molecule type" value="Genomic_DNA"/>
</dbReference>